<comment type="caution">
    <text evidence="1">The sequence shown here is derived from an EMBL/GenBank/DDBJ whole genome shotgun (WGS) entry which is preliminary data.</text>
</comment>
<keyword evidence="2" id="KW-1185">Reference proteome</keyword>
<proteinExistence type="predicted"/>
<protein>
    <submittedName>
        <fullName evidence="1">11469_t:CDS:1</fullName>
    </submittedName>
</protein>
<organism evidence="1 2">
    <name type="scientific">Scutellospora calospora</name>
    <dbReference type="NCBI Taxonomy" id="85575"/>
    <lineage>
        <taxon>Eukaryota</taxon>
        <taxon>Fungi</taxon>
        <taxon>Fungi incertae sedis</taxon>
        <taxon>Mucoromycota</taxon>
        <taxon>Glomeromycotina</taxon>
        <taxon>Glomeromycetes</taxon>
        <taxon>Diversisporales</taxon>
        <taxon>Gigasporaceae</taxon>
        <taxon>Scutellospora</taxon>
    </lineage>
</organism>
<evidence type="ECO:0000313" key="1">
    <source>
        <dbReference type="EMBL" id="CAG8470868.1"/>
    </source>
</evidence>
<sequence>MIRRKQRILVILLFLTFALVFSLSINFVTEWYVEVVSHSFIYSNELDVLKNLEDLVDPTIGTDNGGHVFNGPCYPYGLVKLGFDTDNKHDFHAGYGLYFIELKSSSYCNEFINKFSRYTIDGRIMGITHLHVSGTGGEPKYGVISQYPVVVPLVELNLKDYSSIRSFEEFKLGYAKFGLKDYNIMVELTAGRRTGLHRYTFPPSDNAHVIIDLSHILTQGYGSRWINGAIYSVSNNQIKGIGQYTGGWNNGGPYKVYFCSQFDINATGFATFWDETISKGSTYQVGGNDFSLGAILTFDTNRNPVIQSRVGISFISADQACKSAETEIPDFDFDVTQQNVVYAWKKELSRIRVDGGSTDLQKKFYSSLYRTMIMPSDRTGENPKWSSFDYFGKPIPNYDDFYTLWDTFRTTNPLFTLFQPERAVDIVRSLIDIYEHVGYMPDGRSGMYNGITQGGSNADMLVAELYLKKLGLHNIDWKLAYEAVLKDAEVDPWEQGLYEGRLFLKNYIELGYIPSPDHKRTAYAINPCSRTLEYSANDYSIALMAKEMRKYDDYVKYKKRASNWENLWHPNKTYMDIKGFILPRFLDGTFDNDWRVLFKNGGETPFYEGTSWEYSLDVPHDVKRLISLSGGPDAFEERLDKTFSNGYLSSFYNIGNEPSFFHTCLYHFIGKQYKSVDVIRDILTTQFGSDKDGIPGAMGSWFAFHAIGIFPLAGQDVYLINSPHFDQTTIILSISPMITFSIKANNLSNNNIYVQSAKINGKEWHKTWFRHSDIAKGAVLELEMGNEISKTWGIVDANGERVPYPPSLSDNI</sequence>
<dbReference type="EMBL" id="CAJVPM010001653">
    <property type="protein sequence ID" value="CAG8470868.1"/>
    <property type="molecule type" value="Genomic_DNA"/>
</dbReference>
<accession>A0ACA9KFL0</accession>
<name>A0ACA9KFL0_9GLOM</name>
<dbReference type="Proteomes" id="UP000789860">
    <property type="component" value="Unassembled WGS sequence"/>
</dbReference>
<reference evidence="1" key="1">
    <citation type="submission" date="2021-06" db="EMBL/GenBank/DDBJ databases">
        <authorList>
            <person name="Kallberg Y."/>
            <person name="Tangrot J."/>
            <person name="Rosling A."/>
        </authorList>
    </citation>
    <scope>NUCLEOTIDE SEQUENCE</scope>
    <source>
        <strain evidence="1">AU212A</strain>
    </source>
</reference>
<gene>
    <name evidence="1" type="ORF">SCALOS_LOCUS2020</name>
</gene>
<evidence type="ECO:0000313" key="2">
    <source>
        <dbReference type="Proteomes" id="UP000789860"/>
    </source>
</evidence>